<dbReference type="STRING" id="634771.SAMN04488128_103916"/>
<dbReference type="EMBL" id="FUWZ01000003">
    <property type="protein sequence ID" value="SKA33914.1"/>
    <property type="molecule type" value="Genomic_DNA"/>
</dbReference>
<gene>
    <name evidence="1" type="ORF">SAMN04488128_103916</name>
</gene>
<dbReference type="AlphaFoldDB" id="A0A1T4T0B6"/>
<reference evidence="2" key="1">
    <citation type="submission" date="2017-02" db="EMBL/GenBank/DDBJ databases">
        <authorList>
            <person name="Varghese N."/>
            <person name="Submissions S."/>
        </authorList>
    </citation>
    <scope>NUCLEOTIDE SEQUENCE [LARGE SCALE GENOMIC DNA]</scope>
    <source>
        <strain evidence="2">DSM 22224</strain>
    </source>
</reference>
<dbReference type="Proteomes" id="UP000190367">
    <property type="component" value="Unassembled WGS sequence"/>
</dbReference>
<sequence length="99" mass="11463">MDFQTFMTAMNAARPPDGLTVYLQALWYAGKNNWDQAHELVQDLPDRDAAHIHAYLHRVEGDQWNADYWYRRAGEKSPAVSLETEWQQLVQQMLGAGKK</sequence>
<organism evidence="1 2">
    <name type="scientific">Chitinophaga eiseniae</name>
    <dbReference type="NCBI Taxonomy" id="634771"/>
    <lineage>
        <taxon>Bacteria</taxon>
        <taxon>Pseudomonadati</taxon>
        <taxon>Bacteroidota</taxon>
        <taxon>Chitinophagia</taxon>
        <taxon>Chitinophagales</taxon>
        <taxon>Chitinophagaceae</taxon>
        <taxon>Chitinophaga</taxon>
    </lineage>
</organism>
<dbReference type="RefSeq" id="WP_078671234.1">
    <property type="nucleotide sequence ID" value="NZ_FUWZ01000003.1"/>
</dbReference>
<keyword evidence="2" id="KW-1185">Reference proteome</keyword>
<evidence type="ECO:0000313" key="2">
    <source>
        <dbReference type="Proteomes" id="UP000190367"/>
    </source>
</evidence>
<dbReference type="OrthoDB" id="370799at2"/>
<protein>
    <submittedName>
        <fullName evidence="1">Uncharacterized protein</fullName>
    </submittedName>
</protein>
<proteinExistence type="predicted"/>
<accession>A0A1T4T0B6</accession>
<name>A0A1T4T0B6_9BACT</name>
<evidence type="ECO:0000313" key="1">
    <source>
        <dbReference type="EMBL" id="SKA33914.1"/>
    </source>
</evidence>